<evidence type="ECO:0000256" key="2">
    <source>
        <dbReference type="ARBA" id="ARBA00022490"/>
    </source>
</evidence>
<dbReference type="InterPro" id="IPR029072">
    <property type="entry name" value="YebC-like"/>
</dbReference>
<dbReference type="AlphaFoldDB" id="A0A934R6G6"/>
<dbReference type="InterPro" id="IPR026564">
    <property type="entry name" value="Transcrip_reg_TACO1-like_dom3"/>
</dbReference>
<evidence type="ECO:0000259" key="8">
    <source>
        <dbReference type="Pfam" id="PF20772"/>
    </source>
</evidence>
<evidence type="ECO:0000256" key="4">
    <source>
        <dbReference type="ARBA" id="ARBA00023125"/>
    </source>
</evidence>
<keyword evidence="10" id="KW-1185">Reference proteome</keyword>
<dbReference type="PANTHER" id="PTHR12532">
    <property type="entry name" value="TRANSLATIONAL ACTIVATOR OF CYTOCHROME C OXIDASE 1"/>
    <property type="match status" value="1"/>
</dbReference>
<dbReference type="EMBL" id="JAENIK010000012">
    <property type="protein sequence ID" value="MBK1817844.1"/>
    <property type="molecule type" value="Genomic_DNA"/>
</dbReference>
<dbReference type="Pfam" id="PF20772">
    <property type="entry name" value="TACO1_YebC_N"/>
    <property type="match status" value="1"/>
</dbReference>
<dbReference type="FunFam" id="1.10.10.200:FF:000002">
    <property type="entry name" value="Probable transcriptional regulatory protein CLM62_37755"/>
    <property type="match status" value="1"/>
</dbReference>
<evidence type="ECO:0000256" key="5">
    <source>
        <dbReference type="ARBA" id="ARBA00023163"/>
    </source>
</evidence>
<dbReference type="GO" id="GO:0005829">
    <property type="term" value="C:cytosol"/>
    <property type="evidence" value="ECO:0007669"/>
    <property type="project" value="TreeGrafter"/>
</dbReference>
<accession>A0A934R6G6</accession>
<feature type="domain" description="TACO1/YebC-like second and third" evidence="7">
    <location>
        <begin position="83"/>
        <end position="238"/>
    </location>
</feature>
<organism evidence="9 10">
    <name type="scientific">Luteolibacter yonseiensis</name>
    <dbReference type="NCBI Taxonomy" id="1144680"/>
    <lineage>
        <taxon>Bacteria</taxon>
        <taxon>Pseudomonadati</taxon>
        <taxon>Verrucomicrobiota</taxon>
        <taxon>Verrucomicrobiia</taxon>
        <taxon>Verrucomicrobiales</taxon>
        <taxon>Verrucomicrobiaceae</taxon>
        <taxon>Luteolibacter</taxon>
    </lineage>
</organism>
<dbReference type="Proteomes" id="UP000600139">
    <property type="component" value="Unassembled WGS sequence"/>
</dbReference>
<dbReference type="NCBIfam" id="TIGR01033">
    <property type="entry name" value="YebC/PmpR family DNA-binding transcriptional regulator"/>
    <property type="match status" value="1"/>
</dbReference>
<dbReference type="InterPro" id="IPR017856">
    <property type="entry name" value="Integrase-like_N"/>
</dbReference>
<protein>
    <recommendedName>
        <fullName evidence="6">Probable transcriptional regulatory protein JIN84_19645</fullName>
    </recommendedName>
</protein>
<keyword evidence="4 6" id="KW-0238">DNA-binding</keyword>
<dbReference type="Gene3D" id="1.10.10.200">
    <property type="match status" value="1"/>
</dbReference>
<reference evidence="9" key="1">
    <citation type="submission" date="2021-01" db="EMBL/GenBank/DDBJ databases">
        <title>Modified the classification status of verrucomicrobia.</title>
        <authorList>
            <person name="Feng X."/>
        </authorList>
    </citation>
    <scope>NUCLEOTIDE SEQUENCE</scope>
    <source>
        <strain evidence="9">JCM 18052</strain>
    </source>
</reference>
<keyword evidence="5 6" id="KW-0804">Transcription</keyword>
<feature type="domain" description="TACO1/YebC-like N-terminal" evidence="8">
    <location>
        <begin position="5"/>
        <end position="76"/>
    </location>
</feature>
<dbReference type="SUPFAM" id="SSF75625">
    <property type="entry name" value="YebC-like"/>
    <property type="match status" value="1"/>
</dbReference>
<evidence type="ECO:0000259" key="7">
    <source>
        <dbReference type="Pfam" id="PF01709"/>
    </source>
</evidence>
<sequence length="250" mass="26693">MAGHNKWSKVKHIKARVDAIKGRVFSKCAHEIALAARAGGGDPVANARLRTAIDNAKAVSMPKDNIERAIRKGTGELGGDAIQEISYEGYGPSGIAFIIEMATDNLNRTAQDLRTIFSKNGGSVATPGSVSYQFDRKGEIRISAAELPEDRIMDAAIEAGADDVHSDDDEHLVLTAANELGTVANALRGTGVTLLSEKLVSIPQTPCVISDLATARQILKLHDLLDDYPDTLNVFTNFEVADEILGQLAS</sequence>
<proteinExistence type="inferred from homology"/>
<comment type="caution">
    <text evidence="9">The sequence shown here is derived from an EMBL/GenBank/DDBJ whole genome shotgun (WGS) entry which is preliminary data.</text>
</comment>
<dbReference type="Pfam" id="PF01709">
    <property type="entry name" value="Transcrip_reg"/>
    <property type="match status" value="1"/>
</dbReference>
<keyword evidence="2 6" id="KW-0963">Cytoplasm</keyword>
<dbReference type="NCBIfam" id="NF001030">
    <property type="entry name" value="PRK00110.1"/>
    <property type="match status" value="1"/>
</dbReference>
<dbReference type="GO" id="GO:0003677">
    <property type="term" value="F:DNA binding"/>
    <property type="evidence" value="ECO:0007669"/>
    <property type="project" value="UniProtKB-UniRule"/>
</dbReference>
<comment type="subcellular location">
    <subcellularLocation>
        <location evidence="6">Cytoplasm</location>
    </subcellularLocation>
</comment>
<evidence type="ECO:0000313" key="10">
    <source>
        <dbReference type="Proteomes" id="UP000600139"/>
    </source>
</evidence>
<gene>
    <name evidence="9" type="ORF">JIN84_19645</name>
</gene>
<dbReference type="GO" id="GO:0006355">
    <property type="term" value="P:regulation of DNA-templated transcription"/>
    <property type="evidence" value="ECO:0007669"/>
    <property type="project" value="UniProtKB-UniRule"/>
</dbReference>
<dbReference type="InterPro" id="IPR049083">
    <property type="entry name" value="TACO1_YebC_N"/>
</dbReference>
<evidence type="ECO:0000256" key="1">
    <source>
        <dbReference type="ARBA" id="ARBA00008724"/>
    </source>
</evidence>
<dbReference type="InterPro" id="IPR048300">
    <property type="entry name" value="TACO1_YebC-like_2nd/3rd_dom"/>
</dbReference>
<evidence type="ECO:0000256" key="6">
    <source>
        <dbReference type="HAMAP-Rule" id="MF_00693"/>
    </source>
</evidence>
<dbReference type="RefSeq" id="WP_200352774.1">
    <property type="nucleotide sequence ID" value="NZ_BAABHZ010000001.1"/>
</dbReference>
<dbReference type="PANTHER" id="PTHR12532:SF6">
    <property type="entry name" value="TRANSCRIPTIONAL REGULATORY PROTEIN YEBC-RELATED"/>
    <property type="match status" value="1"/>
</dbReference>
<name>A0A934R6G6_9BACT</name>
<dbReference type="NCBIfam" id="NF009044">
    <property type="entry name" value="PRK12378.1"/>
    <property type="match status" value="1"/>
</dbReference>
<dbReference type="HAMAP" id="MF_00693">
    <property type="entry name" value="Transcrip_reg_TACO1"/>
    <property type="match status" value="1"/>
</dbReference>
<dbReference type="Gene3D" id="3.30.70.980">
    <property type="match status" value="2"/>
</dbReference>
<evidence type="ECO:0000256" key="3">
    <source>
        <dbReference type="ARBA" id="ARBA00023015"/>
    </source>
</evidence>
<keyword evidence="3 6" id="KW-0805">Transcription regulation</keyword>
<comment type="similarity">
    <text evidence="1 6">Belongs to the TACO1 family.</text>
</comment>
<dbReference type="InterPro" id="IPR002876">
    <property type="entry name" value="Transcrip_reg_TACO1-like"/>
</dbReference>
<evidence type="ECO:0000313" key="9">
    <source>
        <dbReference type="EMBL" id="MBK1817844.1"/>
    </source>
</evidence>